<gene>
    <name evidence="3" type="ORF">ITX44_19555</name>
</gene>
<feature type="transmembrane region" description="Helical" evidence="1">
    <location>
        <begin position="114"/>
        <end position="136"/>
    </location>
</feature>
<reference evidence="3 4" key="1">
    <citation type="submission" date="2021-01" db="EMBL/GenBank/DDBJ databases">
        <title>Streptomyces acididurans sp. nov., isolated from a peat swamp forest soil.</title>
        <authorList>
            <person name="Chantavorakit T."/>
            <person name="Duangmal K."/>
        </authorList>
    </citation>
    <scope>NUCLEOTIDE SEQUENCE [LARGE SCALE GENOMIC DNA]</scope>
    <source>
        <strain evidence="3 4">KK5PA1</strain>
    </source>
</reference>
<evidence type="ECO:0000313" key="3">
    <source>
        <dbReference type="EMBL" id="MBM9506712.1"/>
    </source>
</evidence>
<proteinExistence type="predicted"/>
<comment type="caution">
    <text evidence="3">The sequence shown here is derived from an EMBL/GenBank/DDBJ whole genome shotgun (WGS) entry which is preliminary data.</text>
</comment>
<sequence>MTLLGTLISDLNLIDLTRSLTHTASAGVMLYFVLVATGRQRHTTLLICVVTLVMASTVWFYGTAPPHARSTISTPELPLLYWLLPFGFYLLVGGISAAVCWRHSDEADRSMLRWSLRVFGMSQSLGCVLWCLFAAYLFTRDAALLSYVPPLTGAELLLQAGSVLLPGLVSAGQHLQRCWVLWRLRPLWQALTEAVPTVALPGRTSRWTFTTAVRWQHYRLIIEIQDAVLALRAYTTPAVISAARQFVAIQGVAEGNHEAAASACWLEFARRAKLSSSAPCDTVCASPWPSESSFREEIDFLVRVARFHGTPLPAAFHLKETA</sequence>
<evidence type="ECO:0000313" key="4">
    <source>
        <dbReference type="Proteomes" id="UP000749040"/>
    </source>
</evidence>
<feature type="transmembrane region" description="Helical" evidence="1">
    <location>
        <begin position="20"/>
        <end position="37"/>
    </location>
</feature>
<accession>A0ABS2TUF4</accession>
<keyword evidence="4" id="KW-1185">Reference proteome</keyword>
<dbReference type="Pfam" id="PF20182">
    <property type="entry name" value="DUF6545"/>
    <property type="match status" value="1"/>
</dbReference>
<keyword evidence="1" id="KW-1133">Transmembrane helix</keyword>
<protein>
    <recommendedName>
        <fullName evidence="2">DUF6545 domain-containing protein</fullName>
    </recommendedName>
</protein>
<keyword evidence="1" id="KW-0472">Membrane</keyword>
<dbReference type="Proteomes" id="UP000749040">
    <property type="component" value="Unassembled WGS sequence"/>
</dbReference>
<feature type="transmembrane region" description="Helical" evidence="1">
    <location>
        <begin position="44"/>
        <end position="62"/>
    </location>
</feature>
<evidence type="ECO:0000256" key="1">
    <source>
        <dbReference type="SAM" id="Phobius"/>
    </source>
</evidence>
<feature type="transmembrane region" description="Helical" evidence="1">
    <location>
        <begin position="82"/>
        <end position="102"/>
    </location>
</feature>
<dbReference type="EMBL" id="JADKYB010000010">
    <property type="protein sequence ID" value="MBM9506712.1"/>
    <property type="molecule type" value="Genomic_DNA"/>
</dbReference>
<feature type="domain" description="DUF6545" evidence="2">
    <location>
        <begin position="179"/>
        <end position="306"/>
    </location>
</feature>
<keyword evidence="1" id="KW-0812">Transmembrane</keyword>
<organism evidence="3 4">
    <name type="scientific">Actinacidiphila acididurans</name>
    <dbReference type="NCBI Taxonomy" id="2784346"/>
    <lineage>
        <taxon>Bacteria</taxon>
        <taxon>Bacillati</taxon>
        <taxon>Actinomycetota</taxon>
        <taxon>Actinomycetes</taxon>
        <taxon>Kitasatosporales</taxon>
        <taxon>Streptomycetaceae</taxon>
        <taxon>Actinacidiphila</taxon>
    </lineage>
</organism>
<evidence type="ECO:0000259" key="2">
    <source>
        <dbReference type="Pfam" id="PF20182"/>
    </source>
</evidence>
<dbReference type="InterPro" id="IPR050039">
    <property type="entry name" value="MAB_1171c-like"/>
</dbReference>
<name>A0ABS2TUF4_9ACTN</name>
<dbReference type="NCBIfam" id="NF042915">
    <property type="entry name" value="MAB_1171c_fam"/>
    <property type="match status" value="1"/>
</dbReference>
<dbReference type="InterPro" id="IPR046675">
    <property type="entry name" value="DUF6545"/>
</dbReference>